<accession>A0A852Z613</accession>
<proteinExistence type="predicted"/>
<evidence type="ECO:0000313" key="3">
    <source>
        <dbReference type="Proteomes" id="UP000548304"/>
    </source>
</evidence>
<evidence type="ECO:0000313" key="2">
    <source>
        <dbReference type="EMBL" id="NYH77847.1"/>
    </source>
</evidence>
<gene>
    <name evidence="2" type="ORF">FHR84_001161</name>
</gene>
<protein>
    <submittedName>
        <fullName evidence="2">Uncharacterized protein</fullName>
    </submittedName>
</protein>
<dbReference type="AlphaFoldDB" id="A0A852Z613"/>
<reference evidence="2 3" key="1">
    <citation type="submission" date="2020-07" db="EMBL/GenBank/DDBJ databases">
        <title>Genomic Encyclopedia of Type Strains, Phase III (KMG-III): the genomes of soil and plant-associated and newly described type strains.</title>
        <authorList>
            <person name="Whitman W."/>
        </authorList>
    </citation>
    <scope>NUCLEOTIDE SEQUENCE [LARGE SCALE GENOMIC DNA]</scope>
    <source>
        <strain evidence="2 3">CECT 8576</strain>
    </source>
</reference>
<organism evidence="2 3">
    <name type="scientific">Actinopolyspora biskrensis</name>
    <dbReference type="NCBI Taxonomy" id="1470178"/>
    <lineage>
        <taxon>Bacteria</taxon>
        <taxon>Bacillati</taxon>
        <taxon>Actinomycetota</taxon>
        <taxon>Actinomycetes</taxon>
        <taxon>Actinopolysporales</taxon>
        <taxon>Actinopolysporaceae</taxon>
        <taxon>Actinopolyspora</taxon>
    </lineage>
</organism>
<dbReference type="RefSeq" id="WP_179534302.1">
    <property type="nucleotide sequence ID" value="NZ_JACBYW010000001.1"/>
</dbReference>
<dbReference type="Proteomes" id="UP000548304">
    <property type="component" value="Unassembled WGS sequence"/>
</dbReference>
<sequence length="65" mass="7096">MHETRTIPRQSWDSTDIADPRQLPDDGLGQSPELETIWLEAAPRGKEPFPSGATRTAPPPTEVSG</sequence>
<dbReference type="EMBL" id="JACBYW010000001">
    <property type="protein sequence ID" value="NYH77847.1"/>
    <property type="molecule type" value="Genomic_DNA"/>
</dbReference>
<name>A0A852Z613_9ACTN</name>
<feature type="region of interest" description="Disordered" evidence="1">
    <location>
        <begin position="1"/>
        <end position="65"/>
    </location>
</feature>
<comment type="caution">
    <text evidence="2">The sequence shown here is derived from an EMBL/GenBank/DDBJ whole genome shotgun (WGS) entry which is preliminary data.</text>
</comment>
<keyword evidence="3" id="KW-1185">Reference proteome</keyword>
<evidence type="ECO:0000256" key="1">
    <source>
        <dbReference type="SAM" id="MobiDB-lite"/>
    </source>
</evidence>